<feature type="compositionally biased region" description="Low complexity" evidence="1">
    <location>
        <begin position="139"/>
        <end position="168"/>
    </location>
</feature>
<dbReference type="Proteomes" id="UP000630718">
    <property type="component" value="Unassembled WGS sequence"/>
</dbReference>
<sequence>MDYCHPCRRHLNGALTCPGCGTPVDRPSAGETEPPPGPPREASATAIGPRGRASAAHRGRRRTLLVTTGLVLAAAGVGLAELGTDAPAAPAPPAAESPGAPAAPKPESHPAEPAAGLSVPSGSRPSGASASPSAPPSTPTDTPSETPEGAAPESPTAPSVPAAPAESAPAPPAGPTPSSSPPPPATTAPAPAPTTMAPAPTPTETCDRFLWWCA</sequence>
<gene>
    <name evidence="2" type="ORF">GCM10018772_02010</name>
</gene>
<organism evidence="2 3">
    <name type="scientific">Streptomyces fumanus</name>
    <dbReference type="NCBI Taxonomy" id="67302"/>
    <lineage>
        <taxon>Bacteria</taxon>
        <taxon>Bacillati</taxon>
        <taxon>Actinomycetota</taxon>
        <taxon>Actinomycetes</taxon>
        <taxon>Kitasatosporales</taxon>
        <taxon>Streptomycetaceae</taxon>
        <taxon>Streptomyces</taxon>
    </lineage>
</organism>
<feature type="compositionally biased region" description="Low complexity" evidence="1">
    <location>
        <begin position="120"/>
        <end position="132"/>
    </location>
</feature>
<protein>
    <submittedName>
        <fullName evidence="2">Uncharacterized protein</fullName>
    </submittedName>
</protein>
<keyword evidence="3" id="KW-1185">Reference proteome</keyword>
<feature type="compositionally biased region" description="Low complexity" evidence="1">
    <location>
        <begin position="193"/>
        <end position="204"/>
    </location>
</feature>
<proteinExistence type="predicted"/>
<feature type="compositionally biased region" description="Pro residues" evidence="1">
    <location>
        <begin position="169"/>
        <end position="192"/>
    </location>
</feature>
<accession>A0A919A354</accession>
<feature type="compositionally biased region" description="Low complexity" evidence="1">
    <location>
        <begin position="40"/>
        <end position="54"/>
    </location>
</feature>
<name>A0A919A354_9ACTN</name>
<dbReference type="AlphaFoldDB" id="A0A919A354"/>
<feature type="region of interest" description="Disordered" evidence="1">
    <location>
        <begin position="25"/>
        <end position="60"/>
    </location>
</feature>
<evidence type="ECO:0000313" key="2">
    <source>
        <dbReference type="EMBL" id="GHE83283.1"/>
    </source>
</evidence>
<reference evidence="2" key="2">
    <citation type="submission" date="2020-09" db="EMBL/GenBank/DDBJ databases">
        <authorList>
            <person name="Sun Q."/>
            <person name="Ohkuma M."/>
        </authorList>
    </citation>
    <scope>NUCLEOTIDE SEQUENCE</scope>
    <source>
        <strain evidence="2">JCM 4477</strain>
    </source>
</reference>
<dbReference type="RefSeq" id="WP_229910140.1">
    <property type="nucleotide sequence ID" value="NZ_JBEPCF010000004.1"/>
</dbReference>
<comment type="caution">
    <text evidence="2">The sequence shown here is derived from an EMBL/GenBank/DDBJ whole genome shotgun (WGS) entry which is preliminary data.</text>
</comment>
<evidence type="ECO:0000313" key="3">
    <source>
        <dbReference type="Proteomes" id="UP000630718"/>
    </source>
</evidence>
<evidence type="ECO:0000256" key="1">
    <source>
        <dbReference type="SAM" id="MobiDB-lite"/>
    </source>
</evidence>
<reference evidence="2" key="1">
    <citation type="journal article" date="2014" name="Int. J. Syst. Evol. Microbiol.">
        <title>Complete genome sequence of Corynebacterium casei LMG S-19264T (=DSM 44701T), isolated from a smear-ripened cheese.</title>
        <authorList>
            <consortium name="US DOE Joint Genome Institute (JGI-PGF)"/>
            <person name="Walter F."/>
            <person name="Albersmeier A."/>
            <person name="Kalinowski J."/>
            <person name="Ruckert C."/>
        </authorList>
    </citation>
    <scope>NUCLEOTIDE SEQUENCE</scope>
    <source>
        <strain evidence="2">JCM 4477</strain>
    </source>
</reference>
<dbReference type="EMBL" id="BNBI01000001">
    <property type="protein sequence ID" value="GHE83283.1"/>
    <property type="molecule type" value="Genomic_DNA"/>
</dbReference>
<feature type="region of interest" description="Disordered" evidence="1">
    <location>
        <begin position="87"/>
        <end position="204"/>
    </location>
</feature>